<proteinExistence type="predicted"/>
<reference evidence="1" key="1">
    <citation type="submission" date="2014-09" db="EMBL/GenBank/DDBJ databases">
        <authorList>
            <person name="Magalhaes I.L.F."/>
            <person name="Oliveira U."/>
            <person name="Santos F.R."/>
            <person name="Vidigal T.H.D.A."/>
            <person name="Brescovit A.D."/>
            <person name="Santos A.J."/>
        </authorList>
    </citation>
    <scope>NUCLEOTIDE SEQUENCE</scope>
    <source>
        <tissue evidence="1">Shoot tissue taken approximately 20 cm above the soil surface</tissue>
    </source>
</reference>
<protein>
    <submittedName>
        <fullName evidence="1">Uncharacterized protein</fullName>
    </submittedName>
</protein>
<dbReference type="AlphaFoldDB" id="A0A0A9AE03"/>
<sequence length="45" mass="5156">MLRLCDWEPGFADAAPPATRRRSLDPKQMFHASRKIVPRIVCKCS</sequence>
<name>A0A0A9AE03_ARUDO</name>
<reference evidence="1" key="2">
    <citation type="journal article" date="2015" name="Data Brief">
        <title>Shoot transcriptome of the giant reed, Arundo donax.</title>
        <authorList>
            <person name="Barrero R.A."/>
            <person name="Guerrero F.D."/>
            <person name="Moolhuijzen P."/>
            <person name="Goolsby J.A."/>
            <person name="Tidwell J."/>
            <person name="Bellgard S.E."/>
            <person name="Bellgard M.I."/>
        </authorList>
    </citation>
    <scope>NUCLEOTIDE SEQUENCE</scope>
    <source>
        <tissue evidence="1">Shoot tissue taken approximately 20 cm above the soil surface</tissue>
    </source>
</reference>
<evidence type="ECO:0000313" key="1">
    <source>
        <dbReference type="EMBL" id="JAD47180.1"/>
    </source>
</evidence>
<dbReference type="EMBL" id="GBRH01250715">
    <property type="protein sequence ID" value="JAD47180.1"/>
    <property type="molecule type" value="Transcribed_RNA"/>
</dbReference>
<accession>A0A0A9AE03</accession>
<organism evidence="1">
    <name type="scientific">Arundo donax</name>
    <name type="common">Giant reed</name>
    <name type="synonym">Donax arundinaceus</name>
    <dbReference type="NCBI Taxonomy" id="35708"/>
    <lineage>
        <taxon>Eukaryota</taxon>
        <taxon>Viridiplantae</taxon>
        <taxon>Streptophyta</taxon>
        <taxon>Embryophyta</taxon>
        <taxon>Tracheophyta</taxon>
        <taxon>Spermatophyta</taxon>
        <taxon>Magnoliopsida</taxon>
        <taxon>Liliopsida</taxon>
        <taxon>Poales</taxon>
        <taxon>Poaceae</taxon>
        <taxon>PACMAD clade</taxon>
        <taxon>Arundinoideae</taxon>
        <taxon>Arundineae</taxon>
        <taxon>Arundo</taxon>
    </lineage>
</organism>